<accession>A0ABV5VS02</accession>
<dbReference type="SUPFAM" id="SSF47819">
    <property type="entry name" value="HRDC-like"/>
    <property type="match status" value="1"/>
</dbReference>
<dbReference type="InterPro" id="IPR010997">
    <property type="entry name" value="HRDC-like_sf"/>
</dbReference>
<feature type="region of interest" description="Disordered" evidence="1">
    <location>
        <begin position="333"/>
        <end position="356"/>
    </location>
</feature>
<feature type="compositionally biased region" description="Polar residues" evidence="1">
    <location>
        <begin position="346"/>
        <end position="356"/>
    </location>
</feature>
<dbReference type="SMART" id="SM00341">
    <property type="entry name" value="HRDC"/>
    <property type="match status" value="1"/>
</dbReference>
<dbReference type="InterPro" id="IPR044876">
    <property type="entry name" value="HRDC_dom_sf"/>
</dbReference>
<dbReference type="EMBL" id="JBHMAG010000004">
    <property type="protein sequence ID" value="MFB9750786.1"/>
    <property type="molecule type" value="Genomic_DNA"/>
</dbReference>
<dbReference type="PROSITE" id="PS50967">
    <property type="entry name" value="HRDC"/>
    <property type="match status" value="1"/>
</dbReference>
<gene>
    <name evidence="3" type="ORF">ACFFNY_04290</name>
</gene>
<evidence type="ECO:0000259" key="2">
    <source>
        <dbReference type="PROSITE" id="PS50967"/>
    </source>
</evidence>
<evidence type="ECO:0000256" key="1">
    <source>
        <dbReference type="SAM" id="MobiDB-lite"/>
    </source>
</evidence>
<name>A0ABV5VS02_9BACL</name>
<dbReference type="Proteomes" id="UP001589619">
    <property type="component" value="Unassembled WGS sequence"/>
</dbReference>
<evidence type="ECO:0000313" key="4">
    <source>
        <dbReference type="Proteomes" id="UP001589619"/>
    </source>
</evidence>
<comment type="caution">
    <text evidence="3">The sequence shown here is derived from an EMBL/GenBank/DDBJ whole genome shotgun (WGS) entry which is preliminary data.</text>
</comment>
<proteinExistence type="predicted"/>
<protein>
    <submittedName>
        <fullName evidence="3">HRDC domain-containing protein</fullName>
    </submittedName>
</protein>
<dbReference type="Gene3D" id="1.10.150.80">
    <property type="entry name" value="HRDC domain"/>
    <property type="match status" value="1"/>
</dbReference>
<dbReference type="Pfam" id="PF00570">
    <property type="entry name" value="HRDC"/>
    <property type="match status" value="1"/>
</dbReference>
<feature type="domain" description="HRDC" evidence="2">
    <location>
        <begin position="109"/>
        <end position="189"/>
    </location>
</feature>
<organism evidence="3 4">
    <name type="scientific">Paenibacillus hodogayensis</name>
    <dbReference type="NCBI Taxonomy" id="279208"/>
    <lineage>
        <taxon>Bacteria</taxon>
        <taxon>Bacillati</taxon>
        <taxon>Bacillota</taxon>
        <taxon>Bacilli</taxon>
        <taxon>Bacillales</taxon>
        <taxon>Paenibacillaceae</taxon>
        <taxon>Paenibacillus</taxon>
    </lineage>
</organism>
<dbReference type="RefSeq" id="WP_344905023.1">
    <property type="nucleotide sequence ID" value="NZ_BAAAYO010000002.1"/>
</dbReference>
<evidence type="ECO:0000313" key="3">
    <source>
        <dbReference type="EMBL" id="MFB9750786.1"/>
    </source>
</evidence>
<reference evidence="3 4" key="1">
    <citation type="submission" date="2024-09" db="EMBL/GenBank/DDBJ databases">
        <authorList>
            <person name="Sun Q."/>
            <person name="Mori K."/>
        </authorList>
    </citation>
    <scope>NUCLEOTIDE SEQUENCE [LARGE SCALE GENOMIC DNA]</scope>
    <source>
        <strain evidence="3 4">JCM 12520</strain>
    </source>
</reference>
<sequence length="356" mass="40354">MNLVFLSSFEKEAPEGEGVVTAQVSIAEQFGEWHVWWYEPEREGTPSQESWYTGPSWDEMMAEFRTRTAEKRQVGFRPLVGPTADPDAAAEGSGDRGALLRKLEYYGELHADAALYETLRRWRNSQAASEGRSPFIIASNRLLKMVSAFKPHTPEELRQIPGFGEQRVSLYADGILALTGGERGERQTAFPLDWVSEAVDTAAAEQWVRQRQEQRRKDDTAKQELKRKLLEGIAEGTSIDEMEQALPLSRRELVSRMEELDKEGCDLEPLIERELAAVPGHLVERAWGEFASSGDRFLRPILQRLYDEKSLDESALTRAYEWLRLLRVRYRNSKPASSAPPAVQEENAQTAPEKSA</sequence>
<keyword evidence="4" id="KW-1185">Reference proteome</keyword>
<dbReference type="InterPro" id="IPR002121">
    <property type="entry name" value="HRDC_dom"/>
</dbReference>